<dbReference type="Proteomes" id="UP001610063">
    <property type="component" value="Unassembled WGS sequence"/>
</dbReference>
<protein>
    <submittedName>
        <fullName evidence="2">Uncharacterized protein</fullName>
    </submittedName>
</protein>
<dbReference type="EMBL" id="JBIPKE010000020">
    <property type="protein sequence ID" value="MFH6985913.1"/>
    <property type="molecule type" value="Genomic_DNA"/>
</dbReference>
<comment type="caution">
    <text evidence="2">The sequence shown here is derived from an EMBL/GenBank/DDBJ whole genome shotgun (WGS) entry which is preliminary data.</text>
</comment>
<name>A0ABW7NEZ1_9BACT</name>
<proteinExistence type="predicted"/>
<evidence type="ECO:0000313" key="2">
    <source>
        <dbReference type="EMBL" id="MFH6985913.1"/>
    </source>
</evidence>
<reference evidence="2 3" key="1">
    <citation type="journal article" date="2013" name="Int. J. Syst. Evol. Microbiol.">
        <title>Marinoscillum luteum sp. nov., isolated from marine sediment.</title>
        <authorList>
            <person name="Cha I.T."/>
            <person name="Park S.J."/>
            <person name="Kim S.J."/>
            <person name="Kim J.G."/>
            <person name="Jung M.Y."/>
            <person name="Shin K.S."/>
            <person name="Kwon K.K."/>
            <person name="Yang S.H."/>
            <person name="Seo Y.S."/>
            <person name="Rhee S.K."/>
        </authorList>
    </citation>
    <scope>NUCLEOTIDE SEQUENCE [LARGE SCALE GENOMIC DNA]</scope>
    <source>
        <strain evidence="2 3">KCTC 23939</strain>
    </source>
</reference>
<feature type="signal peptide" evidence="1">
    <location>
        <begin position="1"/>
        <end position="19"/>
    </location>
</feature>
<sequence length="113" mass="12678">MKKLVFTCLIAFQAMFVYGQTCPSPVEISRNQSCIECDCRTGSGDFMFIATSGWDTYNWSVSGGTITYDFGYYIYVSKPGGGYLGVNVTAEDDWPFCSDTYDYWGVNVENCSY</sequence>
<accession>A0ABW7NEZ1</accession>
<evidence type="ECO:0000256" key="1">
    <source>
        <dbReference type="SAM" id="SignalP"/>
    </source>
</evidence>
<evidence type="ECO:0000313" key="3">
    <source>
        <dbReference type="Proteomes" id="UP001610063"/>
    </source>
</evidence>
<feature type="chain" id="PRO_5046048669" evidence="1">
    <location>
        <begin position="20"/>
        <end position="113"/>
    </location>
</feature>
<dbReference type="RefSeq" id="WP_395419370.1">
    <property type="nucleotide sequence ID" value="NZ_JBIPKE010000020.1"/>
</dbReference>
<keyword evidence="3" id="KW-1185">Reference proteome</keyword>
<organism evidence="2 3">
    <name type="scientific">Marinoscillum luteum</name>
    <dbReference type="NCBI Taxonomy" id="861051"/>
    <lineage>
        <taxon>Bacteria</taxon>
        <taxon>Pseudomonadati</taxon>
        <taxon>Bacteroidota</taxon>
        <taxon>Cytophagia</taxon>
        <taxon>Cytophagales</taxon>
        <taxon>Reichenbachiellaceae</taxon>
        <taxon>Marinoscillum</taxon>
    </lineage>
</organism>
<keyword evidence="1" id="KW-0732">Signal</keyword>
<gene>
    <name evidence="2" type="ORF">ACHKAR_20835</name>
</gene>